<keyword evidence="1" id="KW-0812">Transmembrane</keyword>
<dbReference type="Pfam" id="PF10099">
    <property type="entry name" value="RskA_C"/>
    <property type="match status" value="1"/>
</dbReference>
<keyword evidence="4" id="KW-1185">Reference proteome</keyword>
<name>A0A1H4AC69_9BACT</name>
<dbReference type="GO" id="GO:0006417">
    <property type="term" value="P:regulation of translation"/>
    <property type="evidence" value="ECO:0007669"/>
    <property type="project" value="TreeGrafter"/>
</dbReference>
<reference evidence="3 4" key="1">
    <citation type="submission" date="2016-10" db="EMBL/GenBank/DDBJ databases">
        <authorList>
            <person name="de Groot N.N."/>
        </authorList>
    </citation>
    <scope>NUCLEOTIDE SEQUENCE [LARGE SCALE GENOMIC DNA]</scope>
    <source>
        <strain evidence="3 4">Vu-144</strain>
    </source>
</reference>
<dbReference type="InterPro" id="IPR018764">
    <property type="entry name" value="RskA_C"/>
</dbReference>
<dbReference type="GO" id="GO:0005886">
    <property type="term" value="C:plasma membrane"/>
    <property type="evidence" value="ECO:0007669"/>
    <property type="project" value="InterPro"/>
</dbReference>
<dbReference type="GO" id="GO:0016989">
    <property type="term" value="F:sigma factor antagonist activity"/>
    <property type="evidence" value="ECO:0007669"/>
    <property type="project" value="TreeGrafter"/>
</dbReference>
<dbReference type="InterPro" id="IPR051474">
    <property type="entry name" value="Anti-sigma-K/W_factor"/>
</dbReference>
<dbReference type="RefSeq" id="WP_091398874.1">
    <property type="nucleotide sequence ID" value="NZ_FNQY01000014.1"/>
</dbReference>
<dbReference type="STRING" id="551991.SAMN05192529_11430"/>
<feature type="transmembrane region" description="Helical" evidence="1">
    <location>
        <begin position="104"/>
        <end position="122"/>
    </location>
</feature>
<proteinExistence type="predicted"/>
<evidence type="ECO:0000313" key="4">
    <source>
        <dbReference type="Proteomes" id="UP000199041"/>
    </source>
</evidence>
<sequence>MDLKQFISSGVLEQYVLGLLSEKEAGEVMNMMQLHPEVSDYVHKLQTSLDTYSRLYEVRPPDGLKDQVMAGIRKEIENRSDQGQKGQPVPIQPPLAKYSRLRKLAVAAAFILLCSIGLNIYLSNQIQVARAKVGTLSTQSEQLKAENQRIHNQLDQKGKALTLLYNPDIRRVTMNGVKQHTDAKAMIYWSANKQTAFLANADLPATPAGKVYQLWAIVDGKPVDLGLFTPKDQVNLPIELKKIQPGSVQAFAITLENQGGSPTPTMDQMYVMGSTSS</sequence>
<dbReference type="OrthoDB" id="1420916at2"/>
<dbReference type="PANTHER" id="PTHR37461">
    <property type="entry name" value="ANTI-SIGMA-K FACTOR RSKA"/>
    <property type="match status" value="1"/>
</dbReference>
<accession>A0A1H4AC69</accession>
<protein>
    <submittedName>
        <fullName evidence="3">Anti-sigma-K factor RskA</fullName>
    </submittedName>
</protein>
<organism evidence="3 4">
    <name type="scientific">Arachidicoccus rhizosphaerae</name>
    <dbReference type="NCBI Taxonomy" id="551991"/>
    <lineage>
        <taxon>Bacteria</taxon>
        <taxon>Pseudomonadati</taxon>
        <taxon>Bacteroidota</taxon>
        <taxon>Chitinophagia</taxon>
        <taxon>Chitinophagales</taxon>
        <taxon>Chitinophagaceae</taxon>
        <taxon>Arachidicoccus</taxon>
    </lineage>
</organism>
<keyword evidence="1" id="KW-1133">Transmembrane helix</keyword>
<dbReference type="AlphaFoldDB" id="A0A1H4AC69"/>
<evidence type="ECO:0000256" key="1">
    <source>
        <dbReference type="SAM" id="Phobius"/>
    </source>
</evidence>
<dbReference type="PANTHER" id="PTHR37461:SF1">
    <property type="entry name" value="ANTI-SIGMA-K FACTOR RSKA"/>
    <property type="match status" value="1"/>
</dbReference>
<evidence type="ECO:0000259" key="2">
    <source>
        <dbReference type="Pfam" id="PF10099"/>
    </source>
</evidence>
<dbReference type="Proteomes" id="UP000199041">
    <property type="component" value="Unassembled WGS sequence"/>
</dbReference>
<feature type="domain" description="Anti-sigma K factor RskA C-terminal" evidence="2">
    <location>
        <begin position="105"/>
        <end position="265"/>
    </location>
</feature>
<dbReference type="EMBL" id="FNQY01000014">
    <property type="protein sequence ID" value="SEA33517.1"/>
    <property type="molecule type" value="Genomic_DNA"/>
</dbReference>
<gene>
    <name evidence="3" type="ORF">SAMN05192529_11430</name>
</gene>
<keyword evidence="1" id="KW-0472">Membrane</keyword>
<evidence type="ECO:0000313" key="3">
    <source>
        <dbReference type="EMBL" id="SEA33517.1"/>
    </source>
</evidence>